<dbReference type="InterPro" id="IPR050266">
    <property type="entry name" value="AB_hydrolase_sf"/>
</dbReference>
<dbReference type="RefSeq" id="WP_353893219.1">
    <property type="nucleotide sequence ID" value="NZ_CP159485.1"/>
</dbReference>
<proteinExistence type="predicted"/>
<dbReference type="SUPFAM" id="SSF53474">
    <property type="entry name" value="alpha/beta-Hydrolases"/>
    <property type="match status" value="1"/>
</dbReference>
<dbReference type="InterPro" id="IPR029058">
    <property type="entry name" value="AB_hydrolase_fold"/>
</dbReference>
<keyword evidence="2" id="KW-0378">Hydrolase</keyword>
<evidence type="ECO:0000313" key="2">
    <source>
        <dbReference type="EMBL" id="XCI28667.1"/>
    </source>
</evidence>
<dbReference type="PRINTS" id="PR00111">
    <property type="entry name" value="ABHYDROLASE"/>
</dbReference>
<reference evidence="2" key="2">
    <citation type="submission" date="2024-06" db="EMBL/GenBank/DDBJ databases">
        <authorList>
            <person name="Petrova K.O."/>
            <person name="Toshchakov S.V."/>
            <person name="Boltjanskaja Y.V."/>
            <person name="Kevbrin V.V."/>
        </authorList>
    </citation>
    <scope>NUCLEOTIDE SEQUENCE</scope>
    <source>
        <strain evidence="2">Z-710</strain>
    </source>
</reference>
<dbReference type="GO" id="GO:0016787">
    <property type="term" value="F:hydrolase activity"/>
    <property type="evidence" value="ECO:0007669"/>
    <property type="project" value="UniProtKB-KW"/>
</dbReference>
<dbReference type="PANTHER" id="PTHR43798">
    <property type="entry name" value="MONOACYLGLYCEROL LIPASE"/>
    <property type="match status" value="1"/>
</dbReference>
<dbReference type="AlphaFoldDB" id="A0AAU8HTK0"/>
<dbReference type="GO" id="GO:0016020">
    <property type="term" value="C:membrane"/>
    <property type="evidence" value="ECO:0007669"/>
    <property type="project" value="TreeGrafter"/>
</dbReference>
<name>A0AAU8HTK0_9FIRM</name>
<reference evidence="2" key="1">
    <citation type="journal article" date="2018" name="Antonie Van Leeuwenhoek">
        <title>Proteinivorax hydrogeniformans sp. nov., an anaerobic, haloalkaliphilic bacterium fermenting proteinaceous compounds with high hydrogen production.</title>
        <authorList>
            <person name="Boltyanskaya Y."/>
            <person name="Detkova E."/>
            <person name="Pimenov N."/>
            <person name="Kevbrin V."/>
        </authorList>
    </citation>
    <scope>NUCLEOTIDE SEQUENCE</scope>
    <source>
        <strain evidence="2">Z-710</strain>
    </source>
</reference>
<organism evidence="2">
    <name type="scientific">Proteinivorax hydrogeniformans</name>
    <dbReference type="NCBI Taxonomy" id="1826727"/>
    <lineage>
        <taxon>Bacteria</taxon>
        <taxon>Bacillati</taxon>
        <taxon>Bacillota</taxon>
        <taxon>Clostridia</taxon>
        <taxon>Eubacteriales</taxon>
        <taxon>Proteinivoracaceae</taxon>
        <taxon>Proteinivorax</taxon>
    </lineage>
</organism>
<protein>
    <submittedName>
        <fullName evidence="2">Alpha/beta hydrolase</fullName>
    </submittedName>
</protein>
<gene>
    <name evidence="2" type="ORF">PRVXH_002634</name>
</gene>
<dbReference type="Pfam" id="PF00561">
    <property type="entry name" value="Abhydrolase_1"/>
    <property type="match status" value="1"/>
</dbReference>
<dbReference type="EMBL" id="CP159485">
    <property type="protein sequence ID" value="XCI28667.1"/>
    <property type="molecule type" value="Genomic_DNA"/>
</dbReference>
<feature type="domain" description="AB hydrolase-1" evidence="1">
    <location>
        <begin position="26"/>
        <end position="280"/>
    </location>
</feature>
<dbReference type="InterPro" id="IPR000073">
    <property type="entry name" value="AB_hydrolase_1"/>
</dbReference>
<sequence length="294" mass="32950">MKTVLTVDLPNGETIGYRKHGVGKNTLVLVHGNMTSSKHWDVLMESLSEDDYTIYAIDLRGFGKSSYNTPIDSLGDFSDDLKMFVDKLDLKNFVLAGWSTGGGVAMHFSAQHQSYVQKLILLESVGVKGFTLYKKSIFGKNKLDARVTTKEELASQVKPIQKAQQKGRKWFMKFIWNSTIYVNNKPSKERYEEYLEDMMTQRNILDVNWALLTFNITDESNGLTQGNGLVNKINIPTLVIQGTDDKVVKPGISQETAAAIGDNAKLIMLDNCGHSPLIDRLDKLVGLFDDFVLE</sequence>
<dbReference type="Gene3D" id="3.40.50.1820">
    <property type="entry name" value="alpha/beta hydrolase"/>
    <property type="match status" value="1"/>
</dbReference>
<accession>A0AAU8HTK0</accession>
<evidence type="ECO:0000259" key="1">
    <source>
        <dbReference type="Pfam" id="PF00561"/>
    </source>
</evidence>
<dbReference type="PANTHER" id="PTHR43798:SF33">
    <property type="entry name" value="HYDROLASE, PUTATIVE (AFU_ORTHOLOGUE AFUA_2G14860)-RELATED"/>
    <property type="match status" value="1"/>
</dbReference>